<dbReference type="GO" id="GO:0001965">
    <property type="term" value="F:G-protein alpha-subunit binding"/>
    <property type="evidence" value="ECO:0007669"/>
    <property type="project" value="TreeGrafter"/>
</dbReference>
<dbReference type="AlphaFoldDB" id="A0A2W4W8N4"/>
<dbReference type="Pfam" id="PF12770">
    <property type="entry name" value="CHAT"/>
    <property type="match status" value="1"/>
</dbReference>
<evidence type="ECO:0000256" key="4">
    <source>
        <dbReference type="PROSITE-ProRule" id="PRU00339"/>
    </source>
</evidence>
<evidence type="ECO:0000256" key="3">
    <source>
        <dbReference type="ARBA" id="ARBA00022737"/>
    </source>
</evidence>
<dbReference type="PROSITE" id="PS50005">
    <property type="entry name" value="TPR"/>
    <property type="match status" value="4"/>
</dbReference>
<dbReference type="GO" id="GO:0005092">
    <property type="term" value="F:GDP-dissociation inhibitor activity"/>
    <property type="evidence" value="ECO:0007669"/>
    <property type="project" value="TreeGrafter"/>
</dbReference>
<evidence type="ECO:0000256" key="2">
    <source>
        <dbReference type="ARBA" id="ARBA00022490"/>
    </source>
</evidence>
<evidence type="ECO:0000256" key="1">
    <source>
        <dbReference type="ARBA" id="ARBA00004496"/>
    </source>
</evidence>
<evidence type="ECO:0000313" key="7">
    <source>
        <dbReference type="Proteomes" id="UP000249467"/>
    </source>
</evidence>
<dbReference type="Pfam" id="PF13424">
    <property type="entry name" value="TPR_12"/>
    <property type="match status" value="4"/>
</dbReference>
<protein>
    <recommendedName>
        <fullName evidence="5">CHAT domain-containing protein</fullName>
    </recommendedName>
</protein>
<dbReference type="InterPro" id="IPR024983">
    <property type="entry name" value="CHAT_dom"/>
</dbReference>
<comment type="caution">
    <text evidence="6">The sequence shown here is derived from an EMBL/GenBank/DDBJ whole genome shotgun (WGS) entry which is preliminary data.</text>
</comment>
<gene>
    <name evidence="6" type="ORF">DCF19_10790</name>
</gene>
<keyword evidence="3" id="KW-0677">Repeat</keyword>
<feature type="repeat" description="TPR" evidence="4">
    <location>
        <begin position="202"/>
        <end position="235"/>
    </location>
</feature>
<dbReference type="GO" id="GO:0005938">
    <property type="term" value="C:cell cortex"/>
    <property type="evidence" value="ECO:0007669"/>
    <property type="project" value="TreeGrafter"/>
</dbReference>
<dbReference type="SUPFAM" id="SSF48452">
    <property type="entry name" value="TPR-like"/>
    <property type="match status" value="3"/>
</dbReference>
<dbReference type="EMBL" id="QBML01000013">
    <property type="protein sequence ID" value="PZO40790.1"/>
    <property type="molecule type" value="Genomic_DNA"/>
</dbReference>
<dbReference type="Gene3D" id="1.25.40.10">
    <property type="entry name" value="Tetratricopeptide repeat domain"/>
    <property type="match status" value="2"/>
</dbReference>
<feature type="repeat" description="TPR" evidence="4">
    <location>
        <begin position="122"/>
        <end position="155"/>
    </location>
</feature>
<dbReference type="Proteomes" id="UP000249467">
    <property type="component" value="Unassembled WGS sequence"/>
</dbReference>
<keyword evidence="4" id="KW-0802">TPR repeat</keyword>
<feature type="repeat" description="TPR" evidence="4">
    <location>
        <begin position="162"/>
        <end position="195"/>
    </location>
</feature>
<proteinExistence type="predicted"/>
<dbReference type="PANTHER" id="PTHR45954">
    <property type="entry name" value="LD33695P"/>
    <property type="match status" value="1"/>
</dbReference>
<sequence>MASRFYSLMFVALTGILGIVSPPDLALMTAQAQTTQDSTAEADRLIDQGNQQYSISQFVVALQSYQQALIIYREIKDRRGEVNALRNLGNANYALDKYDKDIEFQMQSLAIAQEIKDRFGEAKALGNLGIAYYALGKYDKAMEFQMQSLEIAREIKDRLGEEQSLGSLGNAYYVLGKYDNAIDYYLKVLEIAREIKDRLGEGNALGNLGLAYNSLGKYGKAIEHYLQRLAITKEIKDYYGEAWSLRSLGITYSDLGKYGKAIEFQLKSLAISQEIKDRSGEGNSLGNLAIAYDSLGKYDKSIEFQLQSLEISREIKDRRGEANSLRHLGNSYYSLGKYDKSIEFQLKSLAISREIRDLSGEMYGLNNLGDAYGEIDRDREAMISYQQALTIAIDIDDRNLEGYAFANLGEVLSKAKRPELAILFYKQSINVREAIRKDIRKLDKDIQKSYLSTVEYTYRNLADLLIKQDRVIEALQILDLLKVQELEDYLKNIKGSNRSAQGVLLLAPEKALSDKLLGISFDNSKEINSQLATQIQLIPKSEINKVPEYLQKIPQGSVLIYPLILSDRLEIILFSPNTLPIHRTVKISKDKLESLIVEYRVELRDSTSEDIKESSKALYDVLLKPIETELVTAKADAILYAPDGILRYVPLAALYDGKQWLIEKYRISNLISYSLFDFSIKPKSKPNILAGAFGGKAGEKKYGQFGLPATLTEVQAIANSFQNSVTLIEEGFSRQAVESQFKDHNILHLATHAEFNNGVPDKSFIIFGNGDKIRLNEISDWQIPNVDLIVLSACQTGTGTLGNGVEILGFGYQVQKAGAKNAIASLWKVNDVGTGALMAAFYSELQKGDVTAAEALRRAQISLIKSGNYKHPYFWSAFFAIGNGF</sequence>
<dbReference type="InterPro" id="IPR019734">
    <property type="entry name" value="TPR_rpt"/>
</dbReference>
<dbReference type="PANTHER" id="PTHR45954:SF1">
    <property type="entry name" value="LD33695P"/>
    <property type="match status" value="1"/>
</dbReference>
<organism evidence="6 7">
    <name type="scientific">Pseudanabaena frigida</name>
    <dbReference type="NCBI Taxonomy" id="945775"/>
    <lineage>
        <taxon>Bacteria</taxon>
        <taxon>Bacillati</taxon>
        <taxon>Cyanobacteriota</taxon>
        <taxon>Cyanophyceae</taxon>
        <taxon>Pseudanabaenales</taxon>
        <taxon>Pseudanabaenaceae</taxon>
        <taxon>Pseudanabaena</taxon>
    </lineage>
</organism>
<reference evidence="6 7" key="2">
    <citation type="submission" date="2018-06" db="EMBL/GenBank/DDBJ databases">
        <title>Metagenomic assembly of (sub)arctic Cyanobacteria and their associated microbiome from non-axenic cultures.</title>
        <authorList>
            <person name="Baurain D."/>
        </authorList>
    </citation>
    <scope>NUCLEOTIDE SEQUENCE [LARGE SCALE GENOMIC DNA]</scope>
    <source>
        <strain evidence="6">ULC066bin1</strain>
    </source>
</reference>
<name>A0A2W4W8N4_9CYAN</name>
<feature type="domain" description="CHAT" evidence="5">
    <location>
        <begin position="613"/>
        <end position="883"/>
    </location>
</feature>
<keyword evidence="2" id="KW-0963">Cytoplasm</keyword>
<dbReference type="InterPro" id="IPR052386">
    <property type="entry name" value="GPSM"/>
</dbReference>
<dbReference type="InterPro" id="IPR011990">
    <property type="entry name" value="TPR-like_helical_dom_sf"/>
</dbReference>
<feature type="repeat" description="TPR" evidence="4">
    <location>
        <begin position="322"/>
        <end position="355"/>
    </location>
</feature>
<dbReference type="SMART" id="SM00028">
    <property type="entry name" value="TPR"/>
    <property type="match status" value="10"/>
</dbReference>
<accession>A0A2W4W8N4</accession>
<evidence type="ECO:0000259" key="5">
    <source>
        <dbReference type="Pfam" id="PF12770"/>
    </source>
</evidence>
<evidence type="ECO:0000313" key="6">
    <source>
        <dbReference type="EMBL" id="PZO40790.1"/>
    </source>
</evidence>
<comment type="subcellular location">
    <subcellularLocation>
        <location evidence="1">Cytoplasm</location>
    </subcellularLocation>
</comment>
<reference evidence="6 7" key="1">
    <citation type="submission" date="2018-04" db="EMBL/GenBank/DDBJ databases">
        <authorList>
            <person name="Go L.Y."/>
            <person name="Mitchell J.A."/>
        </authorList>
    </citation>
    <scope>NUCLEOTIDE SEQUENCE [LARGE SCALE GENOMIC DNA]</scope>
    <source>
        <strain evidence="6">ULC066bin1</strain>
    </source>
</reference>